<keyword evidence="6" id="KW-1015">Disulfide bond</keyword>
<feature type="region of interest" description="Disordered" evidence="7">
    <location>
        <begin position="1"/>
        <end position="20"/>
    </location>
</feature>
<keyword evidence="5" id="KW-0882">Thioester bond</keyword>
<feature type="non-terminal residue" evidence="9">
    <location>
        <position position="1"/>
    </location>
</feature>
<dbReference type="InterPro" id="IPR019742">
    <property type="entry name" value="MacrogloblnA2_CS"/>
</dbReference>
<evidence type="ECO:0000256" key="1">
    <source>
        <dbReference type="ARBA" id="ARBA00010952"/>
    </source>
</evidence>
<evidence type="ECO:0000256" key="5">
    <source>
        <dbReference type="ARBA" id="ARBA00022966"/>
    </source>
</evidence>
<evidence type="ECO:0000256" key="2">
    <source>
        <dbReference type="ARBA" id="ARBA00022690"/>
    </source>
</evidence>
<gene>
    <name evidence="9" type="ORF">GSLYS_00006340001</name>
</gene>
<evidence type="ECO:0000313" key="9">
    <source>
        <dbReference type="EMBL" id="CAL1532261.1"/>
    </source>
</evidence>
<dbReference type="AlphaFoldDB" id="A0AAV2HEM1"/>
<keyword evidence="10" id="KW-1185">Reference proteome</keyword>
<dbReference type="InterPro" id="IPR001599">
    <property type="entry name" value="Macroglobln_a2"/>
</dbReference>
<dbReference type="InterPro" id="IPR013783">
    <property type="entry name" value="Ig-like_fold"/>
</dbReference>
<feature type="domain" description="Alpha-2-macroglobulin" evidence="8">
    <location>
        <begin position="54"/>
        <end position="145"/>
    </location>
</feature>
<dbReference type="PANTHER" id="PTHR11412">
    <property type="entry name" value="MACROGLOBULIN / COMPLEMENT"/>
    <property type="match status" value="1"/>
</dbReference>
<keyword evidence="2" id="KW-0646">Protease inhibitor</keyword>
<organism evidence="9 10">
    <name type="scientific">Lymnaea stagnalis</name>
    <name type="common">Great pond snail</name>
    <name type="synonym">Helix stagnalis</name>
    <dbReference type="NCBI Taxonomy" id="6523"/>
    <lineage>
        <taxon>Eukaryota</taxon>
        <taxon>Metazoa</taxon>
        <taxon>Spiralia</taxon>
        <taxon>Lophotrochozoa</taxon>
        <taxon>Mollusca</taxon>
        <taxon>Gastropoda</taxon>
        <taxon>Heterobranchia</taxon>
        <taxon>Euthyneura</taxon>
        <taxon>Panpulmonata</taxon>
        <taxon>Hygrophila</taxon>
        <taxon>Lymnaeoidea</taxon>
        <taxon>Lymnaeidae</taxon>
        <taxon>Lymnaea</taxon>
    </lineage>
</organism>
<dbReference type="GO" id="GO:0005615">
    <property type="term" value="C:extracellular space"/>
    <property type="evidence" value="ECO:0007669"/>
    <property type="project" value="InterPro"/>
</dbReference>
<protein>
    <recommendedName>
        <fullName evidence="8">Alpha-2-macroglobulin domain-containing protein</fullName>
    </recommendedName>
</protein>
<dbReference type="Gene3D" id="1.50.10.20">
    <property type="match status" value="1"/>
</dbReference>
<dbReference type="SMART" id="SM01419">
    <property type="entry name" value="Thiol-ester_cl"/>
    <property type="match status" value="1"/>
</dbReference>
<dbReference type="Gene3D" id="2.60.120.1540">
    <property type="match status" value="1"/>
</dbReference>
<dbReference type="InterPro" id="IPR008930">
    <property type="entry name" value="Terpenoid_cyclase/PrenylTrfase"/>
</dbReference>
<dbReference type="PROSITE" id="PS00477">
    <property type="entry name" value="ALPHA_2_MACROGLOBULIN"/>
    <property type="match status" value="1"/>
</dbReference>
<dbReference type="EMBL" id="CAXITT010000112">
    <property type="protein sequence ID" value="CAL1532261.1"/>
    <property type="molecule type" value="Genomic_DNA"/>
</dbReference>
<feature type="non-terminal residue" evidence="9">
    <location>
        <position position="361"/>
    </location>
</feature>
<keyword evidence="4" id="KW-0722">Serine protease inhibitor</keyword>
<evidence type="ECO:0000256" key="3">
    <source>
        <dbReference type="ARBA" id="ARBA00022729"/>
    </source>
</evidence>
<dbReference type="InterPro" id="IPR050473">
    <property type="entry name" value="A2M/Complement_sys"/>
</dbReference>
<dbReference type="InterPro" id="IPR011626">
    <property type="entry name" value="Alpha-macroglobulin_TED"/>
</dbReference>
<reference evidence="9 10" key="1">
    <citation type="submission" date="2024-04" db="EMBL/GenBank/DDBJ databases">
        <authorList>
            <consortium name="Genoscope - CEA"/>
            <person name="William W."/>
        </authorList>
    </citation>
    <scope>NUCLEOTIDE SEQUENCE [LARGE SCALE GENOMIC DNA]</scope>
</reference>
<dbReference type="InterPro" id="IPR047565">
    <property type="entry name" value="Alpha-macroglob_thiol-ester_cl"/>
</dbReference>
<evidence type="ECO:0000256" key="6">
    <source>
        <dbReference type="ARBA" id="ARBA00023157"/>
    </source>
</evidence>
<comment type="similarity">
    <text evidence="1">Belongs to the protease inhibitor I39 (alpha-2-macroglobulin) family.</text>
</comment>
<dbReference type="SUPFAM" id="SSF48239">
    <property type="entry name" value="Terpenoid cyclases/Protein prenyltransferases"/>
    <property type="match status" value="1"/>
</dbReference>
<dbReference type="Proteomes" id="UP001497497">
    <property type="component" value="Unassembled WGS sequence"/>
</dbReference>
<keyword evidence="3" id="KW-0732">Signal</keyword>
<name>A0AAV2HEM1_LYMST</name>
<dbReference type="GO" id="GO:0004867">
    <property type="term" value="F:serine-type endopeptidase inhibitor activity"/>
    <property type="evidence" value="ECO:0007669"/>
    <property type="project" value="UniProtKB-KW"/>
</dbReference>
<dbReference type="Pfam" id="PF00207">
    <property type="entry name" value="A2M"/>
    <property type="match status" value="1"/>
</dbReference>
<accession>A0AAV2HEM1</accession>
<evidence type="ECO:0000259" key="8">
    <source>
        <dbReference type="SMART" id="SM01360"/>
    </source>
</evidence>
<dbReference type="InterPro" id="IPR014756">
    <property type="entry name" value="Ig_E-set"/>
</dbReference>
<dbReference type="Gene3D" id="2.20.130.20">
    <property type="match status" value="1"/>
</dbReference>
<proteinExistence type="inferred from homology"/>
<evidence type="ECO:0000256" key="4">
    <source>
        <dbReference type="ARBA" id="ARBA00022900"/>
    </source>
</evidence>
<sequence length="361" mass="39360">YQLRSNNKGPLKPPLPGKADITPRPEILLDAPMADVAKHAPQEVESVRSVFPESWLWASSVTSSNGKAILKSTVPDTITSWVVSAFATNMVTGLGVASTTSMLRVFKSFFVSLNYPLSVVRNEKFVVQATVFNYLREDLTVKVTLKSQTGFKSVKIAQNRSESLVTGNQDVVVIVKSDTQTVAYFPILATSLGLVDIEVTAQTTVAADGVRRQILIKPEGAPVNYNVPVFINNQNTSSQKFEKKVSYTLPASVVEGSEKARVKVTGDLIGLSLSSLTSLISLPTGCGEQVMVKFAPQLYIAQYLKATGQMTDTLNRTIVDALEAGYHRQLKYQRADGGYSPFGNYDQSGSTWLTAFTFRVL</sequence>
<evidence type="ECO:0000256" key="7">
    <source>
        <dbReference type="SAM" id="MobiDB-lite"/>
    </source>
</evidence>
<dbReference type="SUPFAM" id="SSF81296">
    <property type="entry name" value="E set domains"/>
    <property type="match status" value="1"/>
</dbReference>
<evidence type="ECO:0000313" key="10">
    <source>
        <dbReference type="Proteomes" id="UP001497497"/>
    </source>
</evidence>
<comment type="caution">
    <text evidence="9">The sequence shown here is derived from an EMBL/GenBank/DDBJ whole genome shotgun (WGS) entry which is preliminary data.</text>
</comment>
<dbReference type="Pfam" id="PF07678">
    <property type="entry name" value="TED_complement"/>
    <property type="match status" value="1"/>
</dbReference>
<dbReference type="SMART" id="SM01360">
    <property type="entry name" value="A2M"/>
    <property type="match status" value="1"/>
</dbReference>
<dbReference type="Gene3D" id="2.60.40.10">
    <property type="entry name" value="Immunoglobulins"/>
    <property type="match status" value="1"/>
</dbReference>
<dbReference type="PANTHER" id="PTHR11412:SF136">
    <property type="entry name" value="CD109 ANTIGEN"/>
    <property type="match status" value="1"/>
</dbReference>